<evidence type="ECO:0000256" key="4">
    <source>
        <dbReference type="ARBA" id="ARBA00022723"/>
    </source>
</evidence>
<evidence type="ECO:0000256" key="8">
    <source>
        <dbReference type="ARBA" id="ARBA00034078"/>
    </source>
</evidence>
<dbReference type="Pfam" id="PF00111">
    <property type="entry name" value="Fer2"/>
    <property type="match status" value="1"/>
</dbReference>
<keyword evidence="7" id="KW-0411">Iron-sulfur</keyword>
<evidence type="ECO:0000313" key="11">
    <source>
        <dbReference type="EMBL" id="MFD1512694.1"/>
    </source>
</evidence>
<sequence length="195" mass="20716">MVDALGLGLGAGIVLLVVLLHFSRGTEWTPTEDISNELLERRASTVPETDFPEPMNRSIGGGGVAAGAVAAGSEGELEEGEDEAEEATDDPSAIPDDEAETYEIEFVKEGTTIEVKENTTVLEAGEEEGWDLPYACREGQCISCAGHITSGGHSEDYIKHHTNEMLGDAEMSDGYTLTCVAYPVSDFSIETGESP</sequence>
<dbReference type="PANTHER" id="PTHR43112:SF3">
    <property type="entry name" value="FERREDOXIN-2, CHLOROPLASTIC"/>
    <property type="match status" value="1"/>
</dbReference>
<evidence type="ECO:0000256" key="1">
    <source>
        <dbReference type="ARBA" id="ARBA00007874"/>
    </source>
</evidence>
<dbReference type="GO" id="GO:0051537">
    <property type="term" value="F:2 iron, 2 sulfur cluster binding"/>
    <property type="evidence" value="ECO:0007669"/>
    <property type="project" value="UniProtKB-KW"/>
</dbReference>
<evidence type="ECO:0000256" key="3">
    <source>
        <dbReference type="ARBA" id="ARBA00022714"/>
    </source>
</evidence>
<proteinExistence type="inferred from homology"/>
<dbReference type="RefSeq" id="WP_250872674.1">
    <property type="nucleotide sequence ID" value="NZ_JALXFV010000003.1"/>
</dbReference>
<dbReference type="InterPro" id="IPR036010">
    <property type="entry name" value="2Fe-2S_ferredoxin-like_sf"/>
</dbReference>
<evidence type="ECO:0000256" key="9">
    <source>
        <dbReference type="SAM" id="MobiDB-lite"/>
    </source>
</evidence>
<keyword evidence="3" id="KW-0001">2Fe-2S</keyword>
<evidence type="ECO:0000259" key="10">
    <source>
        <dbReference type="PROSITE" id="PS51085"/>
    </source>
</evidence>
<evidence type="ECO:0000256" key="2">
    <source>
        <dbReference type="ARBA" id="ARBA00022448"/>
    </source>
</evidence>
<dbReference type="EMBL" id="JBHUDC010000003">
    <property type="protein sequence ID" value="MFD1512694.1"/>
    <property type="molecule type" value="Genomic_DNA"/>
</dbReference>
<keyword evidence="2" id="KW-0813">Transport</keyword>
<dbReference type="CDD" id="cd00207">
    <property type="entry name" value="fer2"/>
    <property type="match status" value="1"/>
</dbReference>
<accession>A0ABD6ASW3</accession>
<organism evidence="11 12">
    <name type="scientific">Halomarina rubra</name>
    <dbReference type="NCBI Taxonomy" id="2071873"/>
    <lineage>
        <taxon>Archaea</taxon>
        <taxon>Methanobacteriati</taxon>
        <taxon>Methanobacteriota</taxon>
        <taxon>Stenosarchaea group</taxon>
        <taxon>Halobacteria</taxon>
        <taxon>Halobacteriales</taxon>
        <taxon>Natronomonadaceae</taxon>
        <taxon>Halomarina</taxon>
    </lineage>
</organism>
<dbReference type="SUPFAM" id="SSF54292">
    <property type="entry name" value="2Fe-2S ferredoxin-like"/>
    <property type="match status" value="1"/>
</dbReference>
<keyword evidence="4" id="KW-0479">Metal-binding</keyword>
<dbReference type="InterPro" id="IPR001041">
    <property type="entry name" value="2Fe-2S_ferredoxin-type"/>
</dbReference>
<dbReference type="PANTHER" id="PTHR43112">
    <property type="entry name" value="FERREDOXIN"/>
    <property type="match status" value="1"/>
</dbReference>
<feature type="region of interest" description="Disordered" evidence="9">
    <location>
        <begin position="48"/>
        <end position="97"/>
    </location>
</feature>
<reference evidence="11 12" key="1">
    <citation type="journal article" date="2019" name="Int. J. Syst. Evol. Microbiol.">
        <title>The Global Catalogue of Microorganisms (GCM) 10K type strain sequencing project: providing services to taxonomists for standard genome sequencing and annotation.</title>
        <authorList>
            <consortium name="The Broad Institute Genomics Platform"/>
            <consortium name="The Broad Institute Genome Sequencing Center for Infectious Disease"/>
            <person name="Wu L."/>
            <person name="Ma J."/>
        </authorList>
    </citation>
    <scope>NUCLEOTIDE SEQUENCE [LARGE SCALE GENOMIC DNA]</scope>
    <source>
        <strain evidence="11 12">CGMCC 1.12563</strain>
    </source>
</reference>
<dbReference type="PROSITE" id="PS51085">
    <property type="entry name" value="2FE2S_FER_2"/>
    <property type="match status" value="1"/>
</dbReference>
<name>A0ABD6ASW3_9EURY</name>
<comment type="similarity">
    <text evidence="1">Belongs to the 2Fe2S plant-type ferredoxin family.</text>
</comment>
<comment type="caution">
    <text evidence="11">The sequence shown here is derived from an EMBL/GenBank/DDBJ whole genome shotgun (WGS) entry which is preliminary data.</text>
</comment>
<feature type="compositionally biased region" description="Acidic residues" evidence="9">
    <location>
        <begin position="75"/>
        <end position="97"/>
    </location>
</feature>
<keyword evidence="12" id="KW-1185">Reference proteome</keyword>
<keyword evidence="6" id="KW-0408">Iron</keyword>
<dbReference type="InterPro" id="IPR012675">
    <property type="entry name" value="Beta-grasp_dom_sf"/>
</dbReference>
<gene>
    <name evidence="11" type="ORF">ACFSBT_05285</name>
</gene>
<evidence type="ECO:0000256" key="7">
    <source>
        <dbReference type="ARBA" id="ARBA00023014"/>
    </source>
</evidence>
<dbReference type="GO" id="GO:0046872">
    <property type="term" value="F:metal ion binding"/>
    <property type="evidence" value="ECO:0007669"/>
    <property type="project" value="UniProtKB-KW"/>
</dbReference>
<keyword evidence="5" id="KW-0249">Electron transport</keyword>
<dbReference type="Proteomes" id="UP001597187">
    <property type="component" value="Unassembled WGS sequence"/>
</dbReference>
<dbReference type="AlphaFoldDB" id="A0ABD6ASW3"/>
<protein>
    <submittedName>
        <fullName evidence="11">2Fe-2S iron-sulfur cluster-binding protein</fullName>
    </submittedName>
</protein>
<feature type="domain" description="2Fe-2S ferredoxin-type" evidence="10">
    <location>
        <begin position="102"/>
        <end position="195"/>
    </location>
</feature>
<evidence type="ECO:0000256" key="5">
    <source>
        <dbReference type="ARBA" id="ARBA00022982"/>
    </source>
</evidence>
<evidence type="ECO:0000256" key="6">
    <source>
        <dbReference type="ARBA" id="ARBA00023004"/>
    </source>
</evidence>
<comment type="cofactor">
    <cofactor evidence="8">
        <name>[2Fe-2S] cluster</name>
        <dbReference type="ChEBI" id="CHEBI:190135"/>
    </cofactor>
</comment>
<evidence type="ECO:0000313" key="12">
    <source>
        <dbReference type="Proteomes" id="UP001597187"/>
    </source>
</evidence>
<dbReference type="Gene3D" id="3.10.20.30">
    <property type="match status" value="1"/>
</dbReference>